<reference evidence="3" key="1">
    <citation type="submission" date="2016-07" db="EMBL/GenBank/DDBJ databases">
        <authorList>
            <person name="Florea S."/>
            <person name="Webb J.S."/>
            <person name="Jaromczyk J."/>
            <person name="Schardl C.L."/>
        </authorList>
    </citation>
    <scope>NUCLEOTIDE SEQUENCE [LARGE SCALE GENOMIC DNA]</scope>
    <source>
        <strain evidence="3">KCTC 42131</strain>
    </source>
</reference>
<proteinExistence type="predicted"/>
<dbReference type="InterPro" id="IPR018640">
    <property type="entry name" value="DUF2063"/>
</dbReference>
<evidence type="ECO:0000313" key="3">
    <source>
        <dbReference type="Proteomes" id="UP000175669"/>
    </source>
</evidence>
<dbReference type="AlphaFoldDB" id="A0A1E8CMG7"/>
<protein>
    <recommendedName>
        <fullName evidence="1">Putative DNA-binding domain-containing protein</fullName>
    </recommendedName>
</protein>
<accession>A0A1E8CMG7</accession>
<dbReference type="Proteomes" id="UP000175669">
    <property type="component" value="Unassembled WGS sequence"/>
</dbReference>
<name>A0A1E8CMG7_9GAMM</name>
<dbReference type="STRING" id="1524254.PHACT_11175"/>
<evidence type="ECO:0000259" key="1">
    <source>
        <dbReference type="Pfam" id="PF09836"/>
    </source>
</evidence>
<evidence type="ECO:0000313" key="2">
    <source>
        <dbReference type="EMBL" id="OFE13628.1"/>
    </source>
</evidence>
<dbReference type="Pfam" id="PF09836">
    <property type="entry name" value="DUF2063"/>
    <property type="match status" value="1"/>
</dbReference>
<dbReference type="EMBL" id="MASR01000001">
    <property type="protein sequence ID" value="OFE13628.1"/>
    <property type="molecule type" value="Genomic_DNA"/>
</dbReference>
<comment type="caution">
    <text evidence="2">The sequence shown here is derived from an EMBL/GenBank/DDBJ whole genome shotgun (WGS) entry which is preliminary data.</text>
</comment>
<feature type="domain" description="Putative DNA-binding" evidence="1">
    <location>
        <begin position="9"/>
        <end position="104"/>
    </location>
</feature>
<sequence>MTMRWQDEQQAFWDWITKPQDLRDSNEDISQMFAPRHGLSQVEALGIYNNAYHQRLINISAELYPILYHTLGDEVYTRLWLDYLAEHMPRPGPMSLLGENLHAFASRHPQFGQLPALLDIIELETLLISLFDRADQTALTVAELQQLPAEQWPAMQWQGRDDWALMQSDFDLETYWAGMQRYLDSEQAQPGAVPFGVTRASPEAVAQGNYYLIRRVQHRMQFQRINASMHCFLSALRTDKNFAAICTLLAEQFPDQDIAALSLNLLLKAIELELIRR</sequence>
<gene>
    <name evidence="2" type="ORF">PHACT_11175</name>
</gene>
<dbReference type="OrthoDB" id="343356at2"/>
<keyword evidence="3" id="KW-1185">Reference proteome</keyword>
<organism evidence="2 3">
    <name type="scientific">Pseudohongiella acticola</name>
    <dbReference type="NCBI Taxonomy" id="1524254"/>
    <lineage>
        <taxon>Bacteria</taxon>
        <taxon>Pseudomonadati</taxon>
        <taxon>Pseudomonadota</taxon>
        <taxon>Gammaproteobacteria</taxon>
        <taxon>Pseudomonadales</taxon>
        <taxon>Pseudohongiellaceae</taxon>
        <taxon>Pseudohongiella</taxon>
    </lineage>
</organism>